<comment type="cofactor">
    <cofactor evidence="1">
        <name>FAD</name>
        <dbReference type="ChEBI" id="CHEBI:57692"/>
    </cofactor>
</comment>
<dbReference type="PANTHER" id="PTHR43400">
    <property type="entry name" value="FUMARATE REDUCTASE"/>
    <property type="match status" value="1"/>
</dbReference>
<keyword evidence="6" id="KW-0812">Transmembrane</keyword>
<dbReference type="PANTHER" id="PTHR43400:SF7">
    <property type="entry name" value="FAD-DEPENDENT OXIDOREDUCTASE 2 FAD BINDING DOMAIN-CONTAINING PROTEIN"/>
    <property type="match status" value="1"/>
</dbReference>
<dbReference type="InterPro" id="IPR003953">
    <property type="entry name" value="FAD-dep_OxRdtase_2_FAD-bd"/>
</dbReference>
<keyword evidence="6" id="KW-0472">Membrane</keyword>
<reference evidence="8" key="1">
    <citation type="journal article" date="2018" name="Antonie Van Leeuwenhoek">
        <title>Proteinivorax hydrogeniformans sp. nov., an anaerobic, haloalkaliphilic bacterium fermenting proteinaceous compounds with high hydrogen production.</title>
        <authorList>
            <person name="Boltyanskaya Y."/>
            <person name="Detkova E."/>
            <person name="Pimenov N."/>
            <person name="Kevbrin V."/>
        </authorList>
    </citation>
    <scope>NUCLEOTIDE SEQUENCE</scope>
    <source>
        <strain evidence="8">Z-710</strain>
    </source>
</reference>
<dbReference type="RefSeq" id="WP_353893640.1">
    <property type="nucleotide sequence ID" value="NZ_CP159485.1"/>
</dbReference>
<dbReference type="Gene3D" id="3.90.700.10">
    <property type="entry name" value="Succinate dehydrogenase/fumarate reductase flavoprotein, catalytic domain"/>
    <property type="match status" value="1"/>
</dbReference>
<comment type="similarity">
    <text evidence="5">Belongs to the FAD-dependent oxidoreductase 2 family. FRD/SDH subfamily.</text>
</comment>
<sequence length="359" mass="39028">MEKIKIVIIILAMVLIPISLAYWFLFEPAIKVDVVVIGAGAGGMSASLEAENQGSSVVLLEKMPYVGGNTVRATAGMNAVLTPQQKEREIKDSKNIFLNDILESGHGLNSVELIEVLIDNSADAVSWLTDLGADLDDVGILAGHSKARTHRPSGGQPIGSEVVKTLSSAIQKSSVDLRLEHKAVEIELDRDDKVKKVQVIDNTGKIYDIKCNSVVVATGGFGGSSEQFVYYNPNLKGYHTTNSPSATGDFIELADKIGAKFTDMEYIQTHPTVSPHYGMLITEAIRGNGGILVNNQGVRFADEMKNRDHLSEDLLAQPDREVYLIFNEDIRQPLAASDDYIDMNIVLSSDTIEELARLG</sequence>
<dbReference type="AlphaFoldDB" id="A0AAU8HUN4"/>
<keyword evidence="3 5" id="KW-0274">FAD</keyword>
<keyword evidence="2 5" id="KW-0285">Flavoprotein</keyword>
<dbReference type="EMBL" id="CP159485">
    <property type="protein sequence ID" value="XCI29091.1"/>
    <property type="molecule type" value="Genomic_DNA"/>
</dbReference>
<dbReference type="Pfam" id="PF00890">
    <property type="entry name" value="FAD_binding_2"/>
    <property type="match status" value="1"/>
</dbReference>
<evidence type="ECO:0000256" key="4">
    <source>
        <dbReference type="ARBA" id="ARBA00023002"/>
    </source>
</evidence>
<organism evidence="8">
    <name type="scientific">Proteinivorax hydrogeniformans</name>
    <dbReference type="NCBI Taxonomy" id="1826727"/>
    <lineage>
        <taxon>Bacteria</taxon>
        <taxon>Bacillati</taxon>
        <taxon>Bacillota</taxon>
        <taxon>Clostridia</taxon>
        <taxon>Eubacteriales</taxon>
        <taxon>Proteinivoracaceae</taxon>
        <taxon>Proteinivorax</taxon>
    </lineage>
</organism>
<dbReference type="InterPro" id="IPR010960">
    <property type="entry name" value="Flavocytochrome_c"/>
</dbReference>
<dbReference type="GO" id="GO:0010181">
    <property type="term" value="F:FMN binding"/>
    <property type="evidence" value="ECO:0007669"/>
    <property type="project" value="InterPro"/>
</dbReference>
<evidence type="ECO:0000259" key="7">
    <source>
        <dbReference type="Pfam" id="PF00890"/>
    </source>
</evidence>
<dbReference type="SUPFAM" id="SSF56425">
    <property type="entry name" value="Succinate dehydrogenase/fumarate reductase flavoprotein, catalytic domain"/>
    <property type="match status" value="1"/>
</dbReference>
<dbReference type="NCBIfam" id="TIGR01813">
    <property type="entry name" value="flavo_cyto_c"/>
    <property type="match status" value="1"/>
</dbReference>
<name>A0AAU8HUN4_9FIRM</name>
<dbReference type="InterPro" id="IPR050315">
    <property type="entry name" value="FAD-oxidoreductase_2"/>
</dbReference>
<evidence type="ECO:0000256" key="1">
    <source>
        <dbReference type="ARBA" id="ARBA00001974"/>
    </source>
</evidence>
<dbReference type="Gene3D" id="3.50.50.60">
    <property type="entry name" value="FAD/NAD(P)-binding domain"/>
    <property type="match status" value="1"/>
</dbReference>
<feature type="transmembrane region" description="Helical" evidence="6">
    <location>
        <begin position="7"/>
        <end position="26"/>
    </location>
</feature>
<evidence type="ECO:0000256" key="3">
    <source>
        <dbReference type="ARBA" id="ARBA00022827"/>
    </source>
</evidence>
<dbReference type="SUPFAM" id="SSF51905">
    <property type="entry name" value="FAD/NAD(P)-binding domain"/>
    <property type="match status" value="1"/>
</dbReference>
<evidence type="ECO:0000256" key="2">
    <source>
        <dbReference type="ARBA" id="ARBA00022630"/>
    </source>
</evidence>
<evidence type="ECO:0000256" key="6">
    <source>
        <dbReference type="SAM" id="Phobius"/>
    </source>
</evidence>
<evidence type="ECO:0000256" key="5">
    <source>
        <dbReference type="RuleBase" id="RU366062"/>
    </source>
</evidence>
<proteinExistence type="inferred from homology"/>
<keyword evidence="6" id="KW-1133">Transmembrane helix</keyword>
<gene>
    <name evidence="8" type="ORF">PRVXH_000393</name>
</gene>
<accession>A0AAU8HUN4</accession>
<dbReference type="GO" id="GO:0033765">
    <property type="term" value="F:steroid dehydrogenase activity, acting on the CH-CH group of donors"/>
    <property type="evidence" value="ECO:0007669"/>
    <property type="project" value="UniProtKB-ARBA"/>
</dbReference>
<evidence type="ECO:0000313" key="8">
    <source>
        <dbReference type="EMBL" id="XCI29091.1"/>
    </source>
</evidence>
<reference evidence="8" key="2">
    <citation type="submission" date="2024-06" db="EMBL/GenBank/DDBJ databases">
        <authorList>
            <person name="Petrova K.O."/>
            <person name="Toshchakov S.V."/>
            <person name="Boltjanskaja Y.V."/>
            <person name="Kevbrin V.V."/>
        </authorList>
    </citation>
    <scope>NUCLEOTIDE SEQUENCE</scope>
    <source>
        <strain evidence="8">Z-710</strain>
    </source>
</reference>
<dbReference type="InterPro" id="IPR036188">
    <property type="entry name" value="FAD/NAD-bd_sf"/>
</dbReference>
<dbReference type="InterPro" id="IPR027477">
    <property type="entry name" value="Succ_DH/fumarate_Rdtase_cat_sf"/>
</dbReference>
<feature type="domain" description="FAD-dependent oxidoreductase 2 FAD-binding" evidence="7">
    <location>
        <begin position="33"/>
        <end position="319"/>
    </location>
</feature>
<keyword evidence="4 5" id="KW-0560">Oxidoreductase</keyword>
<protein>
    <submittedName>
        <fullName evidence="8">Flavocytochrome c</fullName>
    </submittedName>
</protein>